<gene>
    <name evidence="2" type="ordered locus">ETA_pET490490</name>
</gene>
<accession>B2VAX2</accession>
<keyword evidence="3" id="KW-1185">Reference proteome</keyword>
<evidence type="ECO:0000313" key="2">
    <source>
        <dbReference type="EMBL" id="CAO94891.1"/>
    </source>
</evidence>
<name>B2VAX2_ERWT9</name>
<geneLocation type="plasmid" evidence="2 3">
    <name>pET49</name>
</geneLocation>
<dbReference type="KEGG" id="eta:ETA_pET490490"/>
<keyword evidence="2" id="KW-0614">Plasmid</keyword>
<organism evidence="2 3">
    <name type="scientific">Erwinia tasmaniensis (strain DSM 17950 / CFBP 7177 / CIP 109463 / NCPPB 4357 / Et1/99)</name>
    <dbReference type="NCBI Taxonomy" id="465817"/>
    <lineage>
        <taxon>Bacteria</taxon>
        <taxon>Pseudomonadati</taxon>
        <taxon>Pseudomonadota</taxon>
        <taxon>Gammaproteobacteria</taxon>
        <taxon>Enterobacterales</taxon>
        <taxon>Erwiniaceae</taxon>
        <taxon>Erwinia</taxon>
    </lineage>
</organism>
<evidence type="ECO:0000256" key="1">
    <source>
        <dbReference type="SAM" id="MobiDB-lite"/>
    </source>
</evidence>
<dbReference type="AlphaFoldDB" id="B2VAX2"/>
<protein>
    <submittedName>
        <fullName evidence="2">Stability/ partitioning determinant</fullName>
    </submittedName>
</protein>
<feature type="region of interest" description="Disordered" evidence="1">
    <location>
        <begin position="38"/>
        <end position="60"/>
    </location>
</feature>
<dbReference type="HOGENOM" id="CLU_178380_0_0_6"/>
<dbReference type="EMBL" id="CU468131">
    <property type="protein sequence ID" value="CAO94891.1"/>
    <property type="molecule type" value="Genomic_DNA"/>
</dbReference>
<reference evidence="2 3" key="1">
    <citation type="journal article" date="2008" name="Environ. Microbiol.">
        <title>The genome of Erwinia tasmaniensis strain Et1/99, a non-pathogenic bacterium in the genus Erwinia.</title>
        <authorList>
            <person name="Kube M."/>
            <person name="Migdoll A.M."/>
            <person name="Mueller I."/>
            <person name="Kuhl H."/>
            <person name="Beck A."/>
            <person name="Reinhardt R."/>
            <person name="Geider K."/>
        </authorList>
    </citation>
    <scope>NUCLEOTIDE SEQUENCE [LARGE SCALE GENOMIC DNA]</scope>
    <source>
        <strain evidence="3">DSM 17950 / CFBP 7177 / CIP 109463 / NCPPB 4357 / Et1/99</strain>
        <plasmid evidence="3">pET49</plasmid>
    </source>
</reference>
<evidence type="ECO:0000313" key="3">
    <source>
        <dbReference type="Proteomes" id="UP000001726"/>
    </source>
</evidence>
<sequence length="116" mass="13009">MYIQHTYTLRNEIMAGLKLKVPTIPVLIAAATNKNESEKNNNTNVARFISDGDRRPASGKALPKNFRLQQVFIDIMDEGATSTGLGHTDIVKASLAAFQQMDENQKNYWILESKKL</sequence>
<dbReference type="Proteomes" id="UP000001726">
    <property type="component" value="Plasmid pET49"/>
</dbReference>
<proteinExistence type="predicted"/>